<evidence type="ECO:0000256" key="3">
    <source>
        <dbReference type="ARBA" id="ARBA00022692"/>
    </source>
</evidence>
<dbReference type="Pfam" id="PF03567">
    <property type="entry name" value="Sulfotransfer_2"/>
    <property type="match status" value="1"/>
</dbReference>
<dbReference type="PANTHER" id="PTHR12137">
    <property type="entry name" value="CARBOHYDRATE SULFOTRANSFERASE"/>
    <property type="match status" value="1"/>
</dbReference>
<keyword evidence="4" id="KW-1133">Transmembrane helix</keyword>
<protein>
    <submittedName>
        <fullName evidence="8">Sulfotransferase family protein</fullName>
    </submittedName>
</protein>
<dbReference type="RefSeq" id="WP_219041969.1">
    <property type="nucleotide sequence ID" value="NZ_JAHWDQ010000001.1"/>
</dbReference>
<keyword evidence="9" id="KW-1185">Reference proteome</keyword>
<reference evidence="8" key="1">
    <citation type="submission" date="2021-07" db="EMBL/GenBank/DDBJ databases">
        <title>Zhongshania sp. CAU 1632 isolated from seawater.</title>
        <authorList>
            <person name="Kim W."/>
        </authorList>
    </citation>
    <scope>NUCLEOTIDE SEQUENCE</scope>
    <source>
        <strain evidence="8">CAU 1632</strain>
    </source>
</reference>
<dbReference type="InterPro" id="IPR005331">
    <property type="entry name" value="Sulfotransferase"/>
</dbReference>
<evidence type="ECO:0000313" key="8">
    <source>
        <dbReference type="EMBL" id="MBW2939729.1"/>
    </source>
</evidence>
<dbReference type="EMBL" id="JAHWDQ010000001">
    <property type="protein sequence ID" value="MBW2939729.1"/>
    <property type="molecule type" value="Genomic_DNA"/>
</dbReference>
<evidence type="ECO:0000256" key="2">
    <source>
        <dbReference type="ARBA" id="ARBA00022679"/>
    </source>
</evidence>
<evidence type="ECO:0000313" key="9">
    <source>
        <dbReference type="Proteomes" id="UP001166291"/>
    </source>
</evidence>
<dbReference type="Proteomes" id="UP001166291">
    <property type="component" value="Unassembled WGS sequence"/>
</dbReference>
<comment type="caution">
    <text evidence="8">The sequence shown here is derived from an EMBL/GenBank/DDBJ whole genome shotgun (WGS) entry which is preliminary data.</text>
</comment>
<evidence type="ECO:0000256" key="1">
    <source>
        <dbReference type="ARBA" id="ARBA00004323"/>
    </source>
</evidence>
<sequence>MIISHSKEFVFIHIYKVAGTSVRSALRPYADVTFRRITPRRILYVMGLASAPADHATARDVRAYWLNDDRFDRYFKFAFVRNPWDWQVSLYHYITSHKLHPQHRRLCALGSFEKYIMSLNEESVQTQRSFLVDESGELLVDYIGKFETIEADFNLVCEKLGVDTVLPQKNVTRRGDFVDYYCDRTSSKIEHLFRDDIKMFDYQSPTIRLGE</sequence>
<organism evidence="8 9">
    <name type="scientific">Zhongshania aquimaris</name>
    <dbReference type="NCBI Taxonomy" id="2857107"/>
    <lineage>
        <taxon>Bacteria</taxon>
        <taxon>Pseudomonadati</taxon>
        <taxon>Pseudomonadota</taxon>
        <taxon>Gammaproteobacteria</taxon>
        <taxon>Cellvibrionales</taxon>
        <taxon>Spongiibacteraceae</taxon>
        <taxon>Zhongshania</taxon>
    </lineage>
</organism>
<keyword evidence="7" id="KW-0325">Glycoprotein</keyword>
<accession>A0ABS6VN65</accession>
<dbReference type="InterPro" id="IPR018011">
    <property type="entry name" value="Carb_sulfotrans_8-10"/>
</dbReference>
<proteinExistence type="predicted"/>
<keyword evidence="3" id="KW-0812">Transmembrane</keyword>
<keyword evidence="2" id="KW-0808">Transferase</keyword>
<dbReference type="PANTHER" id="PTHR12137:SF54">
    <property type="entry name" value="CARBOHYDRATE SULFOTRANSFERASE"/>
    <property type="match status" value="1"/>
</dbReference>
<keyword evidence="6" id="KW-0472">Membrane</keyword>
<evidence type="ECO:0000256" key="5">
    <source>
        <dbReference type="ARBA" id="ARBA00023034"/>
    </source>
</evidence>
<evidence type="ECO:0000256" key="7">
    <source>
        <dbReference type="ARBA" id="ARBA00023180"/>
    </source>
</evidence>
<gene>
    <name evidence="8" type="ORF">KXJ70_03035</name>
</gene>
<evidence type="ECO:0000256" key="6">
    <source>
        <dbReference type="ARBA" id="ARBA00023136"/>
    </source>
</evidence>
<keyword evidence="5" id="KW-0333">Golgi apparatus</keyword>
<name>A0ABS6VN65_9GAMM</name>
<evidence type="ECO:0000256" key="4">
    <source>
        <dbReference type="ARBA" id="ARBA00022989"/>
    </source>
</evidence>
<comment type="subcellular location">
    <subcellularLocation>
        <location evidence="1">Golgi apparatus membrane</location>
        <topology evidence="1">Single-pass type II membrane protein</topology>
    </subcellularLocation>
</comment>